<protein>
    <submittedName>
        <fullName evidence="1">Uncharacterized protein</fullName>
    </submittedName>
</protein>
<dbReference type="Proteomes" id="UP000026960">
    <property type="component" value="Chromosome 2"/>
</dbReference>
<evidence type="ECO:0000313" key="2">
    <source>
        <dbReference type="Proteomes" id="UP000026960"/>
    </source>
</evidence>
<organism evidence="1">
    <name type="scientific">Oryza barthii</name>
    <dbReference type="NCBI Taxonomy" id="65489"/>
    <lineage>
        <taxon>Eukaryota</taxon>
        <taxon>Viridiplantae</taxon>
        <taxon>Streptophyta</taxon>
        <taxon>Embryophyta</taxon>
        <taxon>Tracheophyta</taxon>
        <taxon>Spermatophyta</taxon>
        <taxon>Magnoliopsida</taxon>
        <taxon>Liliopsida</taxon>
        <taxon>Poales</taxon>
        <taxon>Poaceae</taxon>
        <taxon>BOP clade</taxon>
        <taxon>Oryzoideae</taxon>
        <taxon>Oryzeae</taxon>
        <taxon>Oryzinae</taxon>
        <taxon>Oryza</taxon>
    </lineage>
</organism>
<dbReference type="AlphaFoldDB" id="A0A0D3F0U8"/>
<dbReference type="HOGENOM" id="CLU_486074_0_0_1"/>
<dbReference type="Gramene" id="OBART02G04150.1">
    <property type="protein sequence ID" value="OBART02G04150.1"/>
    <property type="gene ID" value="OBART02G04150"/>
</dbReference>
<proteinExistence type="predicted"/>
<dbReference type="PaxDb" id="65489-OBART02G04150.1"/>
<evidence type="ECO:0000313" key="1">
    <source>
        <dbReference type="EnsemblPlants" id="OBART02G04150.1"/>
    </source>
</evidence>
<keyword evidence="2" id="KW-1185">Reference proteome</keyword>
<reference evidence="1" key="1">
    <citation type="journal article" date="2009" name="Rice">
        <title>De Novo Next Generation Sequencing of Plant Genomes.</title>
        <authorList>
            <person name="Rounsley S."/>
            <person name="Marri P.R."/>
            <person name="Yu Y."/>
            <person name="He R."/>
            <person name="Sisneros N."/>
            <person name="Goicoechea J.L."/>
            <person name="Lee S.J."/>
            <person name="Angelova A."/>
            <person name="Kudrna D."/>
            <person name="Luo M."/>
            <person name="Affourtit J."/>
            <person name="Desany B."/>
            <person name="Knight J."/>
            <person name="Niazi F."/>
            <person name="Egholm M."/>
            <person name="Wing R.A."/>
        </authorList>
    </citation>
    <scope>NUCLEOTIDE SEQUENCE [LARGE SCALE GENOMIC DNA]</scope>
    <source>
        <strain evidence="1">cv. IRGC 105608</strain>
    </source>
</reference>
<dbReference type="eggNOG" id="ENOG502R483">
    <property type="taxonomic scope" value="Eukaryota"/>
</dbReference>
<accession>A0A0D3F0U8</accession>
<reference evidence="1" key="2">
    <citation type="submission" date="2015-03" db="UniProtKB">
        <authorList>
            <consortium name="EnsemblPlants"/>
        </authorList>
    </citation>
    <scope>IDENTIFICATION</scope>
</reference>
<sequence>MIFSLSKLFVAFTMSAKVGEVHIAKIAAEVVSLESASTVRDGDLLQKLLGICPVKLLLLAFSITRFFIISHVADGNCPVNKLLEMFSTWRGWAGVEDGSSCISSLRRLKLISRTVMLLDAINSSGKPPDSELWDRLRRSRPVRLPRDGEIRPSSPLEASETSVTVPSALQVTPSHLQQSAAFRHDTARPPSLERLERNWRRELLSCSVHELVGEARESNSSSAKARLNLRKSMKHLLLHFLHEEWSCCCFCMASKQMKLAGICPLKLLLLTLSATIYFITAHVDDGNCPANKLLEMFSTCSGLAGVEDGNSLRSPSRRLKLTSTTMRLLEENNSCGRAPDSRSPGRLPRDGEMCPWRLLEARETSVTVLSWLQSSLRNLRRELLSCSVHELVREAKLISTTKARPRRDKFDELSQKRVGIFPVNLLLLTLRATRFFITSHMEDGNCPINKLLEMLSTCSGLIGVEDGNSLRPPFSLLKLTSTMMILLEDTNSCGKAPDSMLWERLRRSNPVRLPREGEIEASILRELPEELEEGAPVVLCEVDEQHQGKGKNSINSVSTNK</sequence>
<dbReference type="EnsemblPlants" id="OBART02G04150.1">
    <property type="protein sequence ID" value="OBART02G04150.1"/>
    <property type="gene ID" value="OBART02G04150"/>
</dbReference>
<name>A0A0D3F0U8_9ORYZ</name>